<dbReference type="InParanoid" id="A0A0P0V1B8"/>
<organism evidence="1 2">
    <name type="scientific">Oryza sativa subsp. japonica</name>
    <name type="common">Rice</name>
    <dbReference type="NCBI Taxonomy" id="39947"/>
    <lineage>
        <taxon>Eukaryota</taxon>
        <taxon>Viridiplantae</taxon>
        <taxon>Streptophyta</taxon>
        <taxon>Embryophyta</taxon>
        <taxon>Tracheophyta</taxon>
        <taxon>Spermatophyta</taxon>
        <taxon>Magnoliopsida</taxon>
        <taxon>Liliopsida</taxon>
        <taxon>Poales</taxon>
        <taxon>Poaceae</taxon>
        <taxon>BOP clade</taxon>
        <taxon>Oryzoideae</taxon>
        <taxon>Oryzeae</taxon>
        <taxon>Oryzinae</taxon>
        <taxon>Oryza</taxon>
        <taxon>Oryza sativa</taxon>
    </lineage>
</organism>
<reference evidence="1 2" key="3">
    <citation type="journal article" date="2013" name="Rice">
        <title>Improvement of the Oryza sativa Nipponbare reference genome using next generation sequence and optical map data.</title>
        <authorList>
            <person name="Kawahara Y."/>
            <person name="de la Bastide M."/>
            <person name="Hamilton J.P."/>
            <person name="Kanamori H."/>
            <person name="McCombie W.R."/>
            <person name="Ouyang S."/>
            <person name="Schwartz D.C."/>
            <person name="Tanaka T."/>
            <person name="Wu J."/>
            <person name="Zhou S."/>
            <person name="Childs K.L."/>
            <person name="Davidson R.M."/>
            <person name="Lin H."/>
            <person name="Quesada-Ocampo L."/>
            <person name="Vaillancourt B."/>
            <person name="Sakai H."/>
            <person name="Lee S.S."/>
            <person name="Kim J."/>
            <person name="Numa H."/>
            <person name="Itoh T."/>
            <person name="Buell C.R."/>
            <person name="Matsumoto T."/>
        </authorList>
    </citation>
    <scope>NUCLEOTIDE SEQUENCE [LARGE SCALE GENOMIC DNA]</scope>
    <source>
        <strain evidence="2">cv. Nipponbare</strain>
    </source>
</reference>
<dbReference type="PaxDb" id="39947-A0A0P0V1B8"/>
<protein>
    <submittedName>
        <fullName evidence="1">Os01g0285200 protein</fullName>
    </submittedName>
</protein>
<gene>
    <name evidence="1" type="ordered locus">Os01g0285200</name>
    <name evidence="1" type="ORF">OSNPB_010285200</name>
</gene>
<dbReference type="AlphaFoldDB" id="A0A0P0V1B8"/>
<keyword evidence="2" id="KW-1185">Reference proteome</keyword>
<evidence type="ECO:0000313" key="1">
    <source>
        <dbReference type="EMBL" id="BAS71622.1"/>
    </source>
</evidence>
<evidence type="ECO:0000313" key="2">
    <source>
        <dbReference type="Proteomes" id="UP000059680"/>
    </source>
</evidence>
<name>A0A0P0V1B8_ORYSJ</name>
<proteinExistence type="predicted"/>
<dbReference type="EMBL" id="AP014957">
    <property type="protein sequence ID" value="BAS71622.1"/>
    <property type="molecule type" value="Genomic_DNA"/>
</dbReference>
<reference evidence="2" key="1">
    <citation type="journal article" date="2005" name="Nature">
        <title>The map-based sequence of the rice genome.</title>
        <authorList>
            <consortium name="International rice genome sequencing project (IRGSP)"/>
            <person name="Matsumoto T."/>
            <person name="Wu J."/>
            <person name="Kanamori H."/>
            <person name="Katayose Y."/>
            <person name="Fujisawa M."/>
            <person name="Namiki N."/>
            <person name="Mizuno H."/>
            <person name="Yamamoto K."/>
            <person name="Antonio B.A."/>
            <person name="Baba T."/>
            <person name="Sakata K."/>
            <person name="Nagamura Y."/>
            <person name="Aoki H."/>
            <person name="Arikawa K."/>
            <person name="Arita K."/>
            <person name="Bito T."/>
            <person name="Chiden Y."/>
            <person name="Fujitsuka N."/>
            <person name="Fukunaka R."/>
            <person name="Hamada M."/>
            <person name="Harada C."/>
            <person name="Hayashi A."/>
            <person name="Hijishita S."/>
            <person name="Honda M."/>
            <person name="Hosokawa S."/>
            <person name="Ichikawa Y."/>
            <person name="Idonuma A."/>
            <person name="Iijima M."/>
            <person name="Ikeda M."/>
            <person name="Ikeno M."/>
            <person name="Ito K."/>
            <person name="Ito S."/>
            <person name="Ito T."/>
            <person name="Ito Y."/>
            <person name="Ito Y."/>
            <person name="Iwabuchi A."/>
            <person name="Kamiya K."/>
            <person name="Karasawa W."/>
            <person name="Kurita K."/>
            <person name="Katagiri S."/>
            <person name="Kikuta A."/>
            <person name="Kobayashi H."/>
            <person name="Kobayashi N."/>
            <person name="Machita K."/>
            <person name="Maehara T."/>
            <person name="Masukawa M."/>
            <person name="Mizubayashi T."/>
            <person name="Mukai Y."/>
            <person name="Nagasaki H."/>
            <person name="Nagata Y."/>
            <person name="Naito S."/>
            <person name="Nakashima M."/>
            <person name="Nakama Y."/>
            <person name="Nakamichi Y."/>
            <person name="Nakamura M."/>
            <person name="Meguro A."/>
            <person name="Negishi M."/>
            <person name="Ohta I."/>
            <person name="Ohta T."/>
            <person name="Okamoto M."/>
            <person name="Ono N."/>
            <person name="Saji S."/>
            <person name="Sakaguchi M."/>
            <person name="Sakai K."/>
            <person name="Shibata M."/>
            <person name="Shimokawa T."/>
            <person name="Song J."/>
            <person name="Takazaki Y."/>
            <person name="Terasawa K."/>
            <person name="Tsugane M."/>
            <person name="Tsuji K."/>
            <person name="Ueda S."/>
            <person name="Waki K."/>
            <person name="Yamagata H."/>
            <person name="Yamamoto M."/>
            <person name="Yamamoto S."/>
            <person name="Yamane H."/>
            <person name="Yoshiki S."/>
            <person name="Yoshihara R."/>
            <person name="Yukawa K."/>
            <person name="Zhong H."/>
            <person name="Yano M."/>
            <person name="Yuan Q."/>
            <person name="Ouyang S."/>
            <person name="Liu J."/>
            <person name="Jones K.M."/>
            <person name="Gansberger K."/>
            <person name="Moffat K."/>
            <person name="Hill J."/>
            <person name="Bera J."/>
            <person name="Fadrosh D."/>
            <person name="Jin S."/>
            <person name="Johri S."/>
            <person name="Kim M."/>
            <person name="Overton L."/>
            <person name="Reardon M."/>
            <person name="Tsitrin T."/>
            <person name="Vuong H."/>
            <person name="Weaver B."/>
            <person name="Ciecko A."/>
            <person name="Tallon L."/>
            <person name="Jackson J."/>
            <person name="Pai G."/>
            <person name="Aken S.V."/>
            <person name="Utterback T."/>
            <person name="Reidmuller S."/>
            <person name="Feldblyum T."/>
            <person name="Hsiao J."/>
            <person name="Zismann V."/>
            <person name="Iobst S."/>
            <person name="de Vazeille A.R."/>
            <person name="Buell C.R."/>
            <person name="Ying K."/>
            <person name="Li Y."/>
            <person name="Lu T."/>
            <person name="Huang Y."/>
            <person name="Zhao Q."/>
            <person name="Feng Q."/>
            <person name="Zhang L."/>
            <person name="Zhu J."/>
            <person name="Weng Q."/>
            <person name="Mu J."/>
            <person name="Lu Y."/>
            <person name="Fan D."/>
            <person name="Liu Y."/>
            <person name="Guan J."/>
            <person name="Zhang Y."/>
            <person name="Yu S."/>
            <person name="Liu X."/>
            <person name="Zhang Y."/>
            <person name="Hong G."/>
            <person name="Han B."/>
            <person name="Choisne N."/>
            <person name="Demange N."/>
            <person name="Orjeda G."/>
            <person name="Samain S."/>
            <person name="Cattolico L."/>
            <person name="Pelletier E."/>
            <person name="Couloux A."/>
            <person name="Segurens B."/>
            <person name="Wincker P."/>
            <person name="D'Hont A."/>
            <person name="Scarpelli C."/>
            <person name="Weissenbach J."/>
            <person name="Salanoubat M."/>
            <person name="Quetier F."/>
            <person name="Yu Y."/>
            <person name="Kim H.R."/>
            <person name="Rambo T."/>
            <person name="Currie J."/>
            <person name="Collura K."/>
            <person name="Luo M."/>
            <person name="Yang T."/>
            <person name="Ammiraju J.S.S."/>
            <person name="Engler F."/>
            <person name="Soderlund C."/>
            <person name="Wing R.A."/>
            <person name="Palmer L.E."/>
            <person name="de la Bastide M."/>
            <person name="Spiegel L."/>
            <person name="Nascimento L."/>
            <person name="Zutavern T."/>
            <person name="O'Shaughnessy A."/>
            <person name="Dike S."/>
            <person name="Dedhia N."/>
            <person name="Preston R."/>
            <person name="Balija V."/>
            <person name="McCombie W.R."/>
            <person name="Chow T."/>
            <person name="Chen H."/>
            <person name="Chung M."/>
            <person name="Chen C."/>
            <person name="Shaw J."/>
            <person name="Wu H."/>
            <person name="Hsiao K."/>
            <person name="Chao Y."/>
            <person name="Chu M."/>
            <person name="Cheng C."/>
            <person name="Hour A."/>
            <person name="Lee P."/>
            <person name="Lin S."/>
            <person name="Lin Y."/>
            <person name="Liou J."/>
            <person name="Liu S."/>
            <person name="Hsing Y."/>
            <person name="Raghuvanshi S."/>
            <person name="Mohanty A."/>
            <person name="Bharti A.K."/>
            <person name="Gaur A."/>
            <person name="Gupta V."/>
            <person name="Kumar D."/>
            <person name="Ravi V."/>
            <person name="Vij S."/>
            <person name="Kapur A."/>
            <person name="Khurana P."/>
            <person name="Khurana P."/>
            <person name="Khurana J.P."/>
            <person name="Tyagi A.K."/>
            <person name="Gaikwad K."/>
            <person name="Singh A."/>
            <person name="Dalal V."/>
            <person name="Srivastava S."/>
            <person name="Dixit A."/>
            <person name="Pal A.K."/>
            <person name="Ghazi I.A."/>
            <person name="Yadav M."/>
            <person name="Pandit A."/>
            <person name="Bhargava A."/>
            <person name="Sureshbabu K."/>
            <person name="Batra K."/>
            <person name="Sharma T.R."/>
            <person name="Mohapatra T."/>
            <person name="Singh N.K."/>
            <person name="Messing J."/>
            <person name="Nelson A.B."/>
            <person name="Fuks G."/>
            <person name="Kavchok S."/>
            <person name="Keizer G."/>
            <person name="Linton E."/>
            <person name="Llaca V."/>
            <person name="Song R."/>
            <person name="Tanyolac B."/>
            <person name="Young S."/>
            <person name="Ho-Il K."/>
            <person name="Hahn J.H."/>
            <person name="Sangsakoo G."/>
            <person name="Vanavichit A."/>
            <person name="de Mattos Luiz.A.T."/>
            <person name="Zimmer P.D."/>
            <person name="Malone G."/>
            <person name="Dellagostin O."/>
            <person name="de Oliveira A.C."/>
            <person name="Bevan M."/>
            <person name="Bancroft I."/>
            <person name="Minx P."/>
            <person name="Cordum H."/>
            <person name="Wilson R."/>
            <person name="Cheng Z."/>
            <person name="Jin W."/>
            <person name="Jiang J."/>
            <person name="Leong S.A."/>
            <person name="Iwama H."/>
            <person name="Gojobori T."/>
            <person name="Itoh T."/>
            <person name="Niimura Y."/>
            <person name="Fujii Y."/>
            <person name="Habara T."/>
            <person name="Sakai H."/>
            <person name="Sato Y."/>
            <person name="Wilson G."/>
            <person name="Kumar K."/>
            <person name="McCouch S."/>
            <person name="Juretic N."/>
            <person name="Hoen D."/>
            <person name="Wright S."/>
            <person name="Bruskiewich R."/>
            <person name="Bureau T."/>
            <person name="Miyao A."/>
            <person name="Hirochika H."/>
            <person name="Nishikawa T."/>
            <person name="Kadowaki K."/>
            <person name="Sugiura M."/>
            <person name="Burr B."/>
            <person name="Sasaki T."/>
        </authorList>
    </citation>
    <scope>NUCLEOTIDE SEQUENCE [LARGE SCALE GENOMIC DNA]</scope>
    <source>
        <strain evidence="2">cv. Nipponbare</strain>
    </source>
</reference>
<dbReference type="Proteomes" id="UP000059680">
    <property type="component" value="Chromosome 1"/>
</dbReference>
<accession>A0A0P0V1B8</accession>
<dbReference type="Gramene" id="Os01t0285200-01">
    <property type="protein sequence ID" value="Os01t0285200-01"/>
    <property type="gene ID" value="Os01g0285200"/>
</dbReference>
<sequence>VFCCSSGDCWRDPAEGRGDGGFSSARLVDSIVPVRVSHLARYLFFSSQFSRLGEVFALSLAWVYARIQFYCRNIDGENIDIASMFRVLGQTTRQKLSYISFVLFLQFFLCNIDTL</sequence>
<reference evidence="1 2" key="2">
    <citation type="journal article" date="2013" name="Plant Cell Physiol.">
        <title>Rice Annotation Project Database (RAP-DB): an integrative and interactive database for rice genomics.</title>
        <authorList>
            <person name="Sakai H."/>
            <person name="Lee S.S."/>
            <person name="Tanaka T."/>
            <person name="Numa H."/>
            <person name="Kim J."/>
            <person name="Kawahara Y."/>
            <person name="Wakimoto H."/>
            <person name="Yang C.C."/>
            <person name="Iwamoto M."/>
            <person name="Abe T."/>
            <person name="Yamada Y."/>
            <person name="Muto A."/>
            <person name="Inokuchi H."/>
            <person name="Ikemura T."/>
            <person name="Matsumoto T."/>
            <person name="Sasaki T."/>
            <person name="Itoh T."/>
        </authorList>
    </citation>
    <scope>NUCLEOTIDE SEQUENCE [LARGE SCALE GENOMIC DNA]</scope>
    <source>
        <strain evidence="2">cv. Nipponbare</strain>
    </source>
</reference>
<feature type="non-terminal residue" evidence="1">
    <location>
        <position position="1"/>
    </location>
</feature>